<gene>
    <name evidence="1" type="ORF">SAMN05421799_1079</name>
</gene>
<evidence type="ECO:0000313" key="2">
    <source>
        <dbReference type="Proteomes" id="UP000186156"/>
    </source>
</evidence>
<dbReference type="AlphaFoldDB" id="A0A1N7N258"/>
<dbReference type="STRING" id="252246.SAMN05421799_1079"/>
<proteinExistence type="predicted"/>
<dbReference type="PANTHER" id="PTHR43649">
    <property type="entry name" value="ARABINOSE-BINDING PROTEIN-RELATED"/>
    <property type="match status" value="1"/>
</dbReference>
<dbReference type="InterPro" id="IPR050490">
    <property type="entry name" value="Bact_solute-bd_prot1"/>
</dbReference>
<dbReference type="SUPFAM" id="SSF53850">
    <property type="entry name" value="Periplasmic binding protein-like II"/>
    <property type="match status" value="1"/>
</dbReference>
<sequence>MCMPKKYVNARKAAFAAGASIVFLGAATGCGSTAGSKTQAASTAASKKNYVITIQLQPNTGTATSSQNKPFYELTQRYHKLHPNVTFKFIPDNYTDIGQANAALITEAAAHSAPDIVWEQYGPVNSGSIPNGVLTNLYPYLNEPDPYVKGNKRWIDLWKPQYIPYMTKAPGQIYILLGSAIATAIVYNKQDFQKAHITTVPTTFAQWVDDMKKLKAAGITPFMFATAGQCNPSWFERKIASSFLAYEIPKFDVNNSQVVTGLDIAVGVKKGIISMKNPQYAAGWKLLEQLKPYLAPGSSQYDVCAQLNSVSPPLSPLPAFVQNKFAMMWVHTGLLPQLNSLGFAGKYGFFSFPTITKASSPYATGVNVRGVVGGPNGSGEWSVTSQAADSSMTPDKVKQVVDFLMYAYAPQNEGAWVASMGNDAYIPIIEGASGGGIPGTQALLPQGKTIPKTVDSIINDALTVQAHDQAERILQDYVSGGISFNQFANEWDSMLQQATVQWAQQNGVNLNKYVK</sequence>
<protein>
    <submittedName>
        <fullName evidence="1">ABC-type glycerol-3-phosphate transport system, substrate-binding protein</fullName>
    </submittedName>
</protein>
<dbReference type="EMBL" id="FTOO01000007">
    <property type="protein sequence ID" value="SIS92457.1"/>
    <property type="molecule type" value="Genomic_DNA"/>
</dbReference>
<evidence type="ECO:0000313" key="1">
    <source>
        <dbReference type="EMBL" id="SIS92457.1"/>
    </source>
</evidence>
<name>A0A1N7N258_9BACL</name>
<reference evidence="2" key="1">
    <citation type="submission" date="2017-01" db="EMBL/GenBank/DDBJ databases">
        <authorList>
            <person name="Varghese N."/>
            <person name="Submissions S."/>
        </authorList>
    </citation>
    <scope>NUCLEOTIDE SEQUENCE [LARGE SCALE GENOMIC DNA]</scope>
    <source>
        <strain evidence="2">DSM 16176</strain>
    </source>
</reference>
<dbReference type="PROSITE" id="PS51257">
    <property type="entry name" value="PROKAR_LIPOPROTEIN"/>
    <property type="match status" value="1"/>
</dbReference>
<dbReference type="PANTHER" id="PTHR43649:SF12">
    <property type="entry name" value="DIACETYLCHITOBIOSE BINDING PROTEIN DASA"/>
    <property type="match status" value="1"/>
</dbReference>
<organism evidence="1 2">
    <name type="scientific">Alicyclobacillus vulcanalis</name>
    <dbReference type="NCBI Taxonomy" id="252246"/>
    <lineage>
        <taxon>Bacteria</taxon>
        <taxon>Bacillati</taxon>
        <taxon>Bacillota</taxon>
        <taxon>Bacilli</taxon>
        <taxon>Bacillales</taxon>
        <taxon>Alicyclobacillaceae</taxon>
        <taxon>Alicyclobacillus</taxon>
    </lineage>
</organism>
<accession>A0A1N7N258</accession>
<dbReference type="Gene3D" id="3.40.190.10">
    <property type="entry name" value="Periplasmic binding protein-like II"/>
    <property type="match status" value="2"/>
</dbReference>
<dbReference type="Proteomes" id="UP000186156">
    <property type="component" value="Unassembled WGS sequence"/>
</dbReference>
<keyword evidence="2" id="KW-1185">Reference proteome</keyword>